<dbReference type="SUPFAM" id="SSF51306">
    <property type="entry name" value="LexA/Signal peptidase"/>
    <property type="match status" value="1"/>
</dbReference>
<name>A0A7H1MF83_9NEIS</name>
<accession>A0A7H1MF83</accession>
<evidence type="ECO:0000313" key="1">
    <source>
        <dbReference type="EMBL" id="QNT60298.1"/>
    </source>
</evidence>
<evidence type="ECO:0000313" key="2">
    <source>
        <dbReference type="Proteomes" id="UP000516412"/>
    </source>
</evidence>
<sequence>MVKRVQSIPGKLLITSANPAYAPFEIDLSDMGDNIAIIGRVEWFRCTIS</sequence>
<dbReference type="KEGG" id="nmus:H7A79_2695"/>
<dbReference type="Proteomes" id="UP000516412">
    <property type="component" value="Chromosome"/>
</dbReference>
<keyword evidence="2" id="KW-1185">Reference proteome</keyword>
<proteinExistence type="predicted"/>
<protein>
    <submittedName>
        <fullName evidence="1">Transcriptional regulator UmuD/LexA family</fullName>
    </submittedName>
</protein>
<dbReference type="EMBL" id="CP060414">
    <property type="protein sequence ID" value="QNT60298.1"/>
    <property type="molecule type" value="Genomic_DNA"/>
</dbReference>
<dbReference type="AlphaFoldDB" id="A0A7H1MF83"/>
<gene>
    <name evidence="1" type="ORF">H7A79_2695</name>
</gene>
<dbReference type="Gene3D" id="2.10.109.10">
    <property type="entry name" value="Umud Fragment, subunit A"/>
    <property type="match status" value="1"/>
</dbReference>
<organism evidence="1 2">
    <name type="scientific">Neisseria musculi</name>
    <dbReference type="NCBI Taxonomy" id="1815583"/>
    <lineage>
        <taxon>Bacteria</taxon>
        <taxon>Pseudomonadati</taxon>
        <taxon>Pseudomonadota</taxon>
        <taxon>Betaproteobacteria</taxon>
        <taxon>Neisseriales</taxon>
        <taxon>Neisseriaceae</taxon>
        <taxon>Neisseria</taxon>
    </lineage>
</organism>
<reference evidence="1" key="1">
    <citation type="submission" date="2024-06" db="EMBL/GenBank/DDBJ databases">
        <title>Complete Genome Sequence of mouse commensal type strain Neisseria musculi.</title>
        <authorList>
            <person name="Thapa E."/>
            <person name="Aluvathingal J."/>
            <person name="Nadendla S."/>
            <person name="Mehta A."/>
            <person name="Tettelin H."/>
            <person name="Weyand N.J."/>
        </authorList>
    </citation>
    <scope>NUCLEOTIDE SEQUENCE</scope>
    <source>
        <strain evidence="1">NW831</strain>
    </source>
</reference>
<dbReference type="InterPro" id="IPR036286">
    <property type="entry name" value="LexA/Signal_pep-like_sf"/>
</dbReference>